<keyword evidence="2" id="KW-0812">Transmembrane</keyword>
<dbReference type="EMBL" id="BGZK01000187">
    <property type="protein sequence ID" value="GBP26984.1"/>
    <property type="molecule type" value="Genomic_DNA"/>
</dbReference>
<evidence type="ECO:0000256" key="1">
    <source>
        <dbReference type="SAM" id="MobiDB-lite"/>
    </source>
</evidence>
<keyword evidence="4" id="KW-1185">Reference proteome</keyword>
<sequence>MAPVHRFNNLFSCLARACAAAVVVVIYDFAPSIRFRAFSRRKRECEPPVSRWSPLPMDTRNPRAEKSPVRCRPLGRNWIPHGGRVGR</sequence>
<protein>
    <submittedName>
        <fullName evidence="3">Uncharacterized protein</fullName>
    </submittedName>
</protein>
<evidence type="ECO:0000313" key="3">
    <source>
        <dbReference type="EMBL" id="GBP26984.1"/>
    </source>
</evidence>
<comment type="caution">
    <text evidence="3">The sequence shown here is derived from an EMBL/GenBank/DDBJ whole genome shotgun (WGS) entry which is preliminary data.</text>
</comment>
<keyword evidence="2" id="KW-1133">Transmembrane helix</keyword>
<proteinExistence type="predicted"/>
<gene>
    <name evidence="3" type="ORF">EVAR_95770_1</name>
</gene>
<keyword evidence="2" id="KW-0472">Membrane</keyword>
<dbReference type="AlphaFoldDB" id="A0A4C1UM91"/>
<dbReference type="Proteomes" id="UP000299102">
    <property type="component" value="Unassembled WGS sequence"/>
</dbReference>
<feature type="transmembrane region" description="Helical" evidence="2">
    <location>
        <begin position="14"/>
        <end position="33"/>
    </location>
</feature>
<reference evidence="3 4" key="1">
    <citation type="journal article" date="2019" name="Commun. Biol.">
        <title>The bagworm genome reveals a unique fibroin gene that provides high tensile strength.</title>
        <authorList>
            <person name="Kono N."/>
            <person name="Nakamura H."/>
            <person name="Ohtoshi R."/>
            <person name="Tomita M."/>
            <person name="Numata K."/>
            <person name="Arakawa K."/>
        </authorList>
    </citation>
    <scope>NUCLEOTIDE SEQUENCE [LARGE SCALE GENOMIC DNA]</scope>
</reference>
<evidence type="ECO:0000313" key="4">
    <source>
        <dbReference type="Proteomes" id="UP000299102"/>
    </source>
</evidence>
<accession>A0A4C1UM91</accession>
<feature type="region of interest" description="Disordered" evidence="1">
    <location>
        <begin position="49"/>
        <end position="68"/>
    </location>
</feature>
<evidence type="ECO:0000256" key="2">
    <source>
        <dbReference type="SAM" id="Phobius"/>
    </source>
</evidence>
<name>A0A4C1UM91_EUMVA</name>
<organism evidence="3 4">
    <name type="scientific">Eumeta variegata</name>
    <name type="common">Bagworm moth</name>
    <name type="synonym">Eumeta japonica</name>
    <dbReference type="NCBI Taxonomy" id="151549"/>
    <lineage>
        <taxon>Eukaryota</taxon>
        <taxon>Metazoa</taxon>
        <taxon>Ecdysozoa</taxon>
        <taxon>Arthropoda</taxon>
        <taxon>Hexapoda</taxon>
        <taxon>Insecta</taxon>
        <taxon>Pterygota</taxon>
        <taxon>Neoptera</taxon>
        <taxon>Endopterygota</taxon>
        <taxon>Lepidoptera</taxon>
        <taxon>Glossata</taxon>
        <taxon>Ditrysia</taxon>
        <taxon>Tineoidea</taxon>
        <taxon>Psychidae</taxon>
        <taxon>Oiketicinae</taxon>
        <taxon>Eumeta</taxon>
    </lineage>
</organism>